<comment type="subcellular location">
    <subcellularLocation>
        <location evidence="1">Cell envelope</location>
    </subcellularLocation>
</comment>
<dbReference type="Gene3D" id="2.60.40.4270">
    <property type="entry name" value="Listeria-Bacteroides repeat domain"/>
    <property type="match status" value="1"/>
</dbReference>
<dbReference type="EMBL" id="QJVJ01000001">
    <property type="protein sequence ID" value="PYI57318.1"/>
    <property type="molecule type" value="Genomic_DNA"/>
</dbReference>
<dbReference type="CDD" id="cd15482">
    <property type="entry name" value="Sialidase_non-viral"/>
    <property type="match status" value="1"/>
</dbReference>
<dbReference type="Gene3D" id="2.60.220.30">
    <property type="match status" value="1"/>
</dbReference>
<protein>
    <recommendedName>
        <fullName evidence="2">SLH domain-containing protein</fullName>
    </recommendedName>
</protein>
<dbReference type="Pfam" id="PF09479">
    <property type="entry name" value="Flg_new"/>
    <property type="match status" value="1"/>
</dbReference>
<evidence type="ECO:0000256" key="1">
    <source>
        <dbReference type="ARBA" id="ARBA00004196"/>
    </source>
</evidence>
<feature type="domain" description="SLH" evidence="2">
    <location>
        <begin position="2527"/>
        <end position="2578"/>
    </location>
</feature>
<evidence type="ECO:0000313" key="4">
    <source>
        <dbReference type="Proteomes" id="UP000247476"/>
    </source>
</evidence>
<proteinExistence type="predicted"/>
<dbReference type="PROSITE" id="PS51272">
    <property type="entry name" value="SLH"/>
    <property type="match status" value="3"/>
</dbReference>
<dbReference type="Proteomes" id="UP000247476">
    <property type="component" value="Unassembled WGS sequence"/>
</dbReference>
<dbReference type="SUPFAM" id="SSF110296">
    <property type="entry name" value="Oligoxyloglucan reducing end-specific cellobiohydrolase"/>
    <property type="match status" value="1"/>
</dbReference>
<dbReference type="Pfam" id="PF07550">
    <property type="entry name" value="Shr-like_HID"/>
    <property type="match status" value="12"/>
</dbReference>
<evidence type="ECO:0000313" key="3">
    <source>
        <dbReference type="EMBL" id="PYI57318.1"/>
    </source>
</evidence>
<dbReference type="InterPro" id="IPR001119">
    <property type="entry name" value="SLH_dom"/>
</dbReference>
<organism evidence="3 4">
    <name type="scientific">Paenibacillus flagellatus</name>
    <dbReference type="NCBI Taxonomy" id="2211139"/>
    <lineage>
        <taxon>Bacteria</taxon>
        <taxon>Bacillati</taxon>
        <taxon>Bacillota</taxon>
        <taxon>Bacilli</taxon>
        <taxon>Bacillales</taxon>
        <taxon>Paenibacillaceae</taxon>
        <taxon>Paenibacillus</taxon>
    </lineage>
</organism>
<feature type="domain" description="SLH" evidence="2">
    <location>
        <begin position="2465"/>
        <end position="2525"/>
    </location>
</feature>
<keyword evidence="4" id="KW-1185">Reference proteome</keyword>
<gene>
    <name evidence="3" type="ORF">DLM86_02435</name>
</gene>
<feature type="domain" description="SLH" evidence="2">
    <location>
        <begin position="2401"/>
        <end position="2464"/>
    </location>
</feature>
<accession>A0A2V5KCQ7</accession>
<dbReference type="InterPro" id="IPR011432">
    <property type="entry name" value="Shr-like_HID"/>
</dbReference>
<dbReference type="PANTHER" id="PTHR43308:SF5">
    <property type="entry name" value="S-LAYER PROTEIN _ PEPTIDOGLYCAN ENDO-BETA-N-ACETYLGLUCOSAMINIDASE"/>
    <property type="match status" value="1"/>
</dbReference>
<name>A0A2V5KCQ7_9BACL</name>
<dbReference type="InterPro" id="IPR013378">
    <property type="entry name" value="InlB-like_B-rpt"/>
</dbReference>
<dbReference type="SUPFAM" id="SSF89372">
    <property type="entry name" value="Fucose-specific lectin"/>
    <property type="match status" value="2"/>
</dbReference>
<reference evidence="3 4" key="1">
    <citation type="submission" date="2018-05" db="EMBL/GenBank/DDBJ databases">
        <title>Paenibacillus flagellatus sp. nov., isolated from selenium mineral soil.</title>
        <authorList>
            <person name="Dai X."/>
        </authorList>
    </citation>
    <scope>NUCLEOTIDE SEQUENCE [LARGE SCALE GENOMIC DNA]</scope>
    <source>
        <strain evidence="3 4">DXL2</strain>
    </source>
</reference>
<sequence length="2578" mass="266942">MIKRGLAILLVPAIIVFIWAAAAAASPTDNWSVRPSPAGSLLMGVAYGDGLYVAVGSGGTILTSGHGAAWTLQHSNTNADFNGVAFGNGTYVAVGSAGTILTSGDGIHWTPRPSNTENSLNGVAYGSGVFTAVGMNGTILTSADGVSWVNRSSGSADFYSSVIYAKGLFLIAGFMPTLVSSDAGNTWTASNGNFFSSIAYGNGMFVATGFMGFATSGDGVHWESLGWSPNDPVNVIVYGNGTFVAAGGNGSVLTSSDGANWTGRTSGTAASLFGAAYYNGTFLAVGQSGTIIRAAGHILNYDGNGAAGGSAPTDSGSYADGAAVTVLGNQGNLTKPGLVFAGWNTEPDGSGTRYAEGDAYPIGSADATLYAEWVSGNSYLAGLSVDRGRLSPAFAPSTMNYVVHVGYAVTSLELSLATSEPTQTVTVTGAVYDSSTGSYRASGLQPGPNPIRIEVVAQSGASVAYEVVIDRAAVLSANADLSGLSLSVGAIPDFAPDQTEYVVDVGNEVSGLVVSATASDVNAAVSVNGQPEAVGEASGEVALNVGDNAVRIEVTAQDGTKKTYTITVRRAASGNADLSGLTLSSGFLNPGFRPEISDYTAIVANDVSGLAVTATSAEPSAELTVNGIPVRSGQDSEIIPLHVGYNTIAVNVTAPDRTVRSYRVTVFRDAMPMLGESWQAMGDTSDFPADPTAGEPFLFVDRGTPYVAYPSQEDDDRIVVRTFDGLNWVTLGETAMPGLTGNPSLHVDRGTTYLAYTASDQSLTVSQYDGTGWMPIGDVLWGSSPSLAMDNGILYIAYLDLENKLTVKQYEHASWTPVGGAVSSGRASRPSLNVQDGTFYLAYSDVDNGEKVAVKTLDGTDWVPVGTGAFPDGSGHSFTLDADHGRPYVAFSDPASPNHAVVMTHEGDKWTQVGAELSTSSVAMSVVDGIPYVALSDPSRSGSATLFKYDAFEWTQVGEAGFTEPSAQKMTLVFYKGTPYLAYRDGAGKLGVESFVAPPPSLDADISDHDPEHPIELTFEDDANWRESIVSVLDGSTRLVEGTDYTIGSGSITFAPGKLGAGEHVLTISASGYANAVVGQTVLAFPPVLAADDTDNDVANPIAISFPPDAAWRSAILSVQVGGVALPFTGYFLFEDDRILFYAGTLAAGEHIVAVSAAGYRDAVVTQFVYKAAPILSADATDNDTAHPITITFGDNADWRDAIAEVKADSVALEEGTDYTIGDGTITIRAGRLAAGDHVIAIAAPGYFTREVSQFVYGVPPAWKANETYDVARPIALAFADDAAWRDAITAIRVRRALGVEETSLVEGVDYTIGAGAITIFAGKIPSGEHVVTVTASGYYDAEASLLVLDFPPVLTADTTDNDIDHPIVVTFPDDLRWRGRMASVKAGATVLEEGTDYLVEAGTITFYKGKLPAGELVITVTSWGYYDARLDQIVYAFPPALTADATDNDAAHPITLTFADDAAWRDAITAVRAGAKTLAEGTDYTIGEGAITFGAGALPAGEHAIAVSAAGYYDAEASQFVYAIPPALTADTTDNDAAHPITLSFADDAAWREAIAAVRAGTKTLEEGTDYTIGEGAITVEAGTLPAGESVLTVEAEGYRDAVAGQFVYAVPPTLTPDVTDNDAAHPITLSFADDAAWRDAIAAVQAGAKTLAEGTDYAIGEGAITFGAGTLPAGESVVTVKADGYRDAVASQFVYAIPPLLAADATDNDAAHPITLTFADDAAWRNAITAVRAGAKTLAEGTDYTIGEGAITFGAGALPAGEHAIAVSAAGYYDAEASQFVYAIPPHLTADATDNDVAHPVTLSFADDPAWRDAIAAVRAGTKTLEEGTDYTIDEGAITFGAGTLPAGESVLTVEAEGYRDAVAGQFVYAIPPALTADVTDNDAAHPITLSFADDAAWRDAIAAVQAGAKTLAEGTDYAIGEGAITFGAGTLPAGESVVTVKADGYRDAVASQFVYAIPPLLAADATDNNFAHPITLTFADDAAWRDAITVVKIDSTIFAEGTDYTIREGSLTIAARRLTPGTHTVAVVANGFLDATTVQPIGQSNISNLTGLIVSTGALNETFDANTLDYTQRVAHDIESLTVTPTAEDADAVITVNGTPVAGGEASAPIALDDGENTVTLVVTAPDGSTKTYRIRVTRAPSGNAELGGLTLSTGTLNPGFAPGIFRYEANVANGVTGLTVTVTASDRGATITIDGRQAVSGVPSEPVGLDVGRNEIIIEVTAKDGSKNSYTIIVNRASGSGGVGGWGAVPPVPSGPTISRNGRLTLSAGQQGEVSLGDEIKVTIPAGASTKELTVSIDKVPNFGDPVTGEAVLASQVYEILKNFPVNFDKPVRLSIRFDPSGLKSSQRAVLSYFDEADERWVEIGGVADGTYIAAEVNHFTKFALLAVGPSDDKPTNPSPEFADVAGHWAEARIAQAAQAGIVSGYPDGSFKPNAAVTRAEFTVMLARAWKLQDEARSLPFSDSQQIGAWARASVAQAVASGIIEGFDDGSFRPDAEITRAEVAVMIAKALKLPIDPNVSTSFADDQAIPTWAKGALAALAKRGVMNGKGANEFDPAGKATRAEAVTVLLNMQE</sequence>
<dbReference type="Pfam" id="PF12733">
    <property type="entry name" value="Cadherin-like"/>
    <property type="match status" value="5"/>
</dbReference>
<dbReference type="InterPro" id="IPR013783">
    <property type="entry name" value="Ig-like_fold"/>
</dbReference>
<dbReference type="PANTHER" id="PTHR43308">
    <property type="entry name" value="OUTER MEMBRANE PROTEIN ALPHA-RELATED"/>
    <property type="match status" value="1"/>
</dbReference>
<dbReference type="Pfam" id="PF00395">
    <property type="entry name" value="SLH"/>
    <property type="match status" value="3"/>
</dbReference>
<dbReference type="GO" id="GO:0030313">
    <property type="term" value="C:cell envelope"/>
    <property type="evidence" value="ECO:0007669"/>
    <property type="project" value="UniProtKB-SubCell"/>
</dbReference>
<dbReference type="InterPro" id="IPR051465">
    <property type="entry name" value="Cell_Envelope_Struct_Comp"/>
</dbReference>
<evidence type="ECO:0000259" key="2">
    <source>
        <dbReference type="PROSITE" id="PS51272"/>
    </source>
</evidence>
<comment type="caution">
    <text evidence="3">The sequence shown here is derived from an EMBL/GenBank/DDBJ whole genome shotgun (WGS) entry which is preliminary data.</text>
</comment>
<dbReference type="Gene3D" id="2.60.40.10">
    <property type="entry name" value="Immunoglobulins"/>
    <property type="match status" value="1"/>
</dbReference>
<dbReference type="InterPro" id="IPR025883">
    <property type="entry name" value="Cadherin-like_domain"/>
</dbReference>
<dbReference type="InterPro" id="IPR042229">
    <property type="entry name" value="Listeria/Bacterioides_rpt_sf"/>
</dbReference>